<dbReference type="AlphaFoldDB" id="X1D8H3"/>
<protein>
    <submittedName>
        <fullName evidence="1">Uncharacterized protein</fullName>
    </submittedName>
</protein>
<evidence type="ECO:0000313" key="1">
    <source>
        <dbReference type="EMBL" id="GAG92741.1"/>
    </source>
</evidence>
<organism evidence="1">
    <name type="scientific">marine sediment metagenome</name>
    <dbReference type="NCBI Taxonomy" id="412755"/>
    <lineage>
        <taxon>unclassified sequences</taxon>
        <taxon>metagenomes</taxon>
        <taxon>ecological metagenomes</taxon>
    </lineage>
</organism>
<name>X1D8H3_9ZZZZ</name>
<gene>
    <name evidence="1" type="ORF">S01H4_48605</name>
</gene>
<accession>X1D8H3</accession>
<comment type="caution">
    <text evidence="1">The sequence shown here is derived from an EMBL/GenBank/DDBJ whole genome shotgun (WGS) entry which is preliminary data.</text>
</comment>
<sequence>MNKWYGFNFKINWPDNQDPKVWIDIFIIGTIVRDVISKKKSEIDLWRIHRRWPSDEHRHEVTFDCFADKETATSIEKLIRESETFKILQANNLLAGDLKKVTGGSNIHDIADDDSTRDWSEELKESWPYYINGCSEMFLFLIESLKGRSKTDVDEKNISEIESFYTELNNRISEIWQRHGSHAFFHHINAIFGYEPLLAKPRSFAGILASF</sequence>
<reference evidence="1" key="1">
    <citation type="journal article" date="2014" name="Front. Microbiol.">
        <title>High frequency of phylogenetically diverse reductive dehalogenase-homologous genes in deep subseafloor sedimentary metagenomes.</title>
        <authorList>
            <person name="Kawai M."/>
            <person name="Futagami T."/>
            <person name="Toyoda A."/>
            <person name="Takaki Y."/>
            <person name="Nishi S."/>
            <person name="Hori S."/>
            <person name="Arai W."/>
            <person name="Tsubouchi T."/>
            <person name="Morono Y."/>
            <person name="Uchiyama I."/>
            <person name="Ito T."/>
            <person name="Fujiyama A."/>
            <person name="Inagaki F."/>
            <person name="Takami H."/>
        </authorList>
    </citation>
    <scope>NUCLEOTIDE SEQUENCE</scope>
    <source>
        <strain evidence="1">Expedition CK06-06</strain>
    </source>
</reference>
<dbReference type="EMBL" id="BART01027413">
    <property type="protein sequence ID" value="GAG92741.1"/>
    <property type="molecule type" value="Genomic_DNA"/>
</dbReference>
<proteinExistence type="predicted"/>